<dbReference type="OrthoDB" id="3212826at2"/>
<evidence type="ECO:0000259" key="1">
    <source>
        <dbReference type="Pfam" id="PF18029"/>
    </source>
</evidence>
<dbReference type="AlphaFoldDB" id="A0A1H2HZ00"/>
<dbReference type="SUPFAM" id="SSF54593">
    <property type="entry name" value="Glyoxalase/Bleomycin resistance protein/Dihydroxybiphenyl dioxygenase"/>
    <property type="match status" value="1"/>
</dbReference>
<dbReference type="RefSeq" id="WP_046766871.1">
    <property type="nucleotide sequence ID" value="NZ_KQ061220.1"/>
</dbReference>
<dbReference type="CDD" id="cd06587">
    <property type="entry name" value="VOC"/>
    <property type="match status" value="1"/>
</dbReference>
<sequence length="125" mass="13629">MAALREIVIDCEHAPSLARFWAAVLDDYEVLPYDDAEIARLAALGLTPETDPTVGVGGPGPTLFFQQVPEPKTVKNRVHLDVEAPDQQAEVDRLLALGATVHSVHERWTTMLDPEGNEFCVAQPG</sequence>
<reference evidence="3" key="1">
    <citation type="submission" date="2016-10" db="EMBL/GenBank/DDBJ databases">
        <authorList>
            <person name="Varghese N."/>
            <person name="Submissions S."/>
        </authorList>
    </citation>
    <scope>NUCLEOTIDE SEQUENCE [LARGE SCALE GENOMIC DNA]</scope>
    <source>
        <strain evidence="3">DSM 45079</strain>
    </source>
</reference>
<dbReference type="PANTHER" id="PTHR35908:SF1">
    <property type="entry name" value="CONSERVED PROTEIN"/>
    <property type="match status" value="1"/>
</dbReference>
<dbReference type="EMBL" id="LT629791">
    <property type="protein sequence ID" value="SDU36925.1"/>
    <property type="molecule type" value="Genomic_DNA"/>
</dbReference>
<dbReference type="Gene3D" id="3.10.180.10">
    <property type="entry name" value="2,3-Dihydroxybiphenyl 1,2-Dioxygenase, domain 1"/>
    <property type="match status" value="1"/>
</dbReference>
<protein>
    <recommendedName>
        <fullName evidence="1">Glyoxalase-like domain-containing protein</fullName>
    </recommendedName>
</protein>
<dbReference type="InterPro" id="IPR041581">
    <property type="entry name" value="Glyoxalase_6"/>
</dbReference>
<organism evidence="2 3">
    <name type="scientific">Jiangella alkaliphila</name>
    <dbReference type="NCBI Taxonomy" id="419479"/>
    <lineage>
        <taxon>Bacteria</taxon>
        <taxon>Bacillati</taxon>
        <taxon>Actinomycetota</taxon>
        <taxon>Actinomycetes</taxon>
        <taxon>Jiangellales</taxon>
        <taxon>Jiangellaceae</taxon>
        <taxon>Jiangella</taxon>
    </lineage>
</organism>
<dbReference type="Pfam" id="PF18029">
    <property type="entry name" value="Glyoxalase_6"/>
    <property type="match status" value="1"/>
</dbReference>
<feature type="domain" description="Glyoxalase-like" evidence="1">
    <location>
        <begin position="6"/>
        <end position="121"/>
    </location>
</feature>
<accession>A0A1H2HZ00</accession>
<dbReference type="PANTHER" id="PTHR35908">
    <property type="entry name" value="HYPOTHETICAL FUSION PROTEIN"/>
    <property type="match status" value="1"/>
</dbReference>
<evidence type="ECO:0000313" key="3">
    <source>
        <dbReference type="Proteomes" id="UP000182977"/>
    </source>
</evidence>
<keyword evidence="3" id="KW-1185">Reference proteome</keyword>
<dbReference type="Proteomes" id="UP000182977">
    <property type="component" value="Chromosome I"/>
</dbReference>
<gene>
    <name evidence="2" type="ORF">SAMN04488563_1325</name>
</gene>
<evidence type="ECO:0000313" key="2">
    <source>
        <dbReference type="EMBL" id="SDU36925.1"/>
    </source>
</evidence>
<proteinExistence type="predicted"/>
<dbReference type="InterPro" id="IPR029068">
    <property type="entry name" value="Glyas_Bleomycin-R_OHBP_Dase"/>
</dbReference>
<name>A0A1H2HZ00_9ACTN</name>
<dbReference type="STRING" id="419479.SAMN04488563_1325"/>